<accession>A0A5P2XEW0</accession>
<evidence type="ECO:0000313" key="4">
    <source>
        <dbReference type="Proteomes" id="UP000326505"/>
    </source>
</evidence>
<dbReference type="EMBL" id="JACHJD010000014">
    <property type="protein sequence ID" value="MBB5107546.1"/>
    <property type="molecule type" value="Genomic_DNA"/>
</dbReference>
<dbReference type="PANTHER" id="PTHR47691:SF3">
    <property type="entry name" value="HTH-TYPE TRANSCRIPTIONAL REGULATOR RV0890C-RELATED"/>
    <property type="match status" value="1"/>
</dbReference>
<sequence>MGGWVPDARGPFPGPRREKDLPTPAHAFLWQLWEPGLLELYGPQPLHTSAVAARLARFARDAESRWRSDPVWLAVGPTDAVAPERLLLRLLEQTEREDPPDDDPAADHLSPFRAAQPQALADALPGRCRARLARRRWTVVLDGVPDGKRGDELLILAEQLVMDTESRVVAVTHRPHVLPGRRWLRSEVAATAPAVPDKPLGPAALNIFIAVENWEGDEFDASVAGALCAGTPMTDRQRDAALRVLTAHGVLQQTRPGWYRFTGRRGPRGGPEKDQALARAVLDGTADPRPAVDAYVDLAVRLLDRGAPEGADLLERLEPQLITEQGLFRLLRAKQTLWRATGDWKPLCVTAAVAVRETGAPQRALEALERLSAPRAVREIAVTLRYLGELPFASGALDAFEASDPAPATAPDGWILHTRAAIQCDQGRLKGADRLLRRAVEAHQVRGDVRGEAWAVHHYGRLRLLRGDVEEARKVLEDARDRFDGLGDLQGEAWTATELGKAALVRGDVMEAVEALGRAAGLHHANGDVRGRSWTELYLGIARAVSGGPEEAGPPLGRAHRGFHGVSDRLGQAWADHCLGALPTTLARDRLAAGAKLSSALSEFRRAECPHGAAWTLLEQAAPWRNLWDAAHGKHDQALRVFESIDDPSGLLWSGTWGSGHVATGRIPLTARLTLPEPHADFDHAALSPATHARVRLTLLDDRSTAGTASRIALRVLPGPAHPWSERTAAALPWLTVRATPLSGADVEPAHAVTLRPSPREADAAEFLFTPRRAGRHRLLFTVEHLATATVLQEVETYIDVVEGDGGGPRSGHAPEALRRS</sequence>
<dbReference type="Gene3D" id="1.25.40.10">
    <property type="entry name" value="Tetratricopeptide repeat domain"/>
    <property type="match status" value="1"/>
</dbReference>
<protein>
    <submittedName>
        <fullName evidence="2">Tetratricopeptide (TPR) repeat protein</fullName>
    </submittedName>
    <submittedName>
        <fullName evidence="3">Tetratricopeptide repeat protein</fullName>
    </submittedName>
</protein>
<evidence type="ECO:0000256" key="1">
    <source>
        <dbReference type="SAM" id="MobiDB-lite"/>
    </source>
</evidence>
<proteinExistence type="predicted"/>
<organism evidence="3 4">
    <name type="scientific">Streptomyces spectabilis</name>
    <dbReference type="NCBI Taxonomy" id="68270"/>
    <lineage>
        <taxon>Bacteria</taxon>
        <taxon>Bacillati</taxon>
        <taxon>Actinomycetota</taxon>
        <taxon>Actinomycetes</taxon>
        <taxon>Kitasatosporales</taxon>
        <taxon>Streptomycetaceae</taxon>
        <taxon>Streptomyces</taxon>
    </lineage>
</organism>
<dbReference type="OrthoDB" id="3949590at2"/>
<dbReference type="Proteomes" id="UP000549009">
    <property type="component" value="Unassembled WGS sequence"/>
</dbReference>
<evidence type="ECO:0000313" key="2">
    <source>
        <dbReference type="EMBL" id="MBB5107546.1"/>
    </source>
</evidence>
<feature type="region of interest" description="Disordered" evidence="1">
    <location>
        <begin position="1"/>
        <end position="20"/>
    </location>
</feature>
<dbReference type="RefSeq" id="WP_150512793.1">
    <property type="nucleotide sequence ID" value="NZ_BMSQ01000001.1"/>
</dbReference>
<evidence type="ECO:0000313" key="3">
    <source>
        <dbReference type="EMBL" id="QEV61849.1"/>
    </source>
</evidence>
<name>A0A5P2XEW0_STRST</name>
<gene>
    <name evidence="3" type="ORF">CP982_26635</name>
    <name evidence="2" type="ORF">FHS40_006663</name>
</gene>
<dbReference type="InterPro" id="IPR011990">
    <property type="entry name" value="TPR-like_helical_dom_sf"/>
</dbReference>
<reference evidence="2 5" key="2">
    <citation type="submission" date="2020-08" db="EMBL/GenBank/DDBJ databases">
        <title>Genomic Encyclopedia of Type Strains, Phase III (KMG-III): the genomes of soil and plant-associated and newly described type strains.</title>
        <authorList>
            <person name="Whitman W."/>
        </authorList>
    </citation>
    <scope>NUCLEOTIDE SEQUENCE [LARGE SCALE GENOMIC DNA]</scope>
    <source>
        <strain evidence="2 5">CECT 3146</strain>
    </source>
</reference>
<dbReference type="PANTHER" id="PTHR47691">
    <property type="entry name" value="REGULATOR-RELATED"/>
    <property type="match status" value="1"/>
</dbReference>
<dbReference type="Proteomes" id="UP000326505">
    <property type="component" value="Chromosome"/>
</dbReference>
<dbReference type="KEGG" id="sspb:CP982_26635"/>
<evidence type="ECO:0000313" key="5">
    <source>
        <dbReference type="Proteomes" id="UP000549009"/>
    </source>
</evidence>
<reference evidence="3 4" key="1">
    <citation type="submission" date="2017-09" db="EMBL/GenBank/DDBJ databases">
        <authorList>
            <person name="Lee N."/>
            <person name="Cho B.-K."/>
        </authorList>
    </citation>
    <scope>NUCLEOTIDE SEQUENCE [LARGE SCALE GENOMIC DNA]</scope>
    <source>
        <strain evidence="3 4">ATCC 27465</strain>
    </source>
</reference>
<dbReference type="SUPFAM" id="SSF48452">
    <property type="entry name" value="TPR-like"/>
    <property type="match status" value="1"/>
</dbReference>
<dbReference type="AlphaFoldDB" id="A0A5P2XEW0"/>
<keyword evidence="5" id="KW-1185">Reference proteome</keyword>
<dbReference type="EMBL" id="CP023690">
    <property type="protein sequence ID" value="QEV61849.1"/>
    <property type="molecule type" value="Genomic_DNA"/>
</dbReference>